<protein>
    <submittedName>
        <fullName evidence="7">Sigma-70 family RNA polymerase sigma factor</fullName>
    </submittedName>
</protein>
<keyword evidence="8" id="KW-1185">Reference proteome</keyword>
<dbReference type="InterPro" id="IPR036388">
    <property type="entry name" value="WH-like_DNA-bd_sf"/>
</dbReference>
<evidence type="ECO:0000313" key="7">
    <source>
        <dbReference type="EMBL" id="NPE13480.1"/>
    </source>
</evidence>
<dbReference type="Pfam" id="PF08281">
    <property type="entry name" value="Sigma70_r4_2"/>
    <property type="match status" value="1"/>
</dbReference>
<organism evidence="7 8">
    <name type="scientific">Xylanibacter rodentium</name>
    <dbReference type="NCBI Taxonomy" id="2736289"/>
    <lineage>
        <taxon>Bacteria</taxon>
        <taxon>Pseudomonadati</taxon>
        <taxon>Bacteroidota</taxon>
        <taxon>Bacteroidia</taxon>
        <taxon>Bacteroidales</taxon>
        <taxon>Prevotellaceae</taxon>
        <taxon>Xylanibacter</taxon>
    </lineage>
</organism>
<evidence type="ECO:0000313" key="8">
    <source>
        <dbReference type="Proteomes" id="UP001193734"/>
    </source>
</evidence>
<keyword evidence="3" id="KW-0731">Sigma factor</keyword>
<dbReference type="Pfam" id="PF04542">
    <property type="entry name" value="Sigma70_r2"/>
    <property type="match status" value="1"/>
</dbReference>
<dbReference type="InterPro" id="IPR013324">
    <property type="entry name" value="RNA_pol_sigma_r3/r4-like"/>
</dbReference>
<keyword evidence="4" id="KW-0804">Transcription</keyword>
<comment type="caution">
    <text evidence="7">The sequence shown here is derived from an EMBL/GenBank/DDBJ whole genome shotgun (WGS) entry which is preliminary data.</text>
</comment>
<gene>
    <name evidence="7" type="ORF">HPS55_03915</name>
</gene>
<evidence type="ECO:0000256" key="4">
    <source>
        <dbReference type="ARBA" id="ARBA00023163"/>
    </source>
</evidence>
<dbReference type="RefSeq" id="WP_172324701.1">
    <property type="nucleotide sequence ID" value="NZ_CASGXU010000022.1"/>
</dbReference>
<proteinExistence type="inferred from homology"/>
<dbReference type="Proteomes" id="UP001193734">
    <property type="component" value="Unassembled WGS sequence"/>
</dbReference>
<dbReference type="GeneID" id="82156906"/>
<sequence>MADSNNVTSRRGKLVAGIYKMYFSDVKLYFLKYTHDEMRAEDMTQDLFVKLMNYEDMIVEETAKSFVFTIARRMVVDDVRHCEFVRRAISGYVQAMDGKRFWQDSETLECRQIMDMEQKLLAVLPNKMAQVYRMTRFDGLSADELSAELGISKRTVEYHLFVSRREIRSKLKAAMSL</sequence>
<evidence type="ECO:0000256" key="2">
    <source>
        <dbReference type="ARBA" id="ARBA00023015"/>
    </source>
</evidence>
<name>A0ABX2AS71_9BACT</name>
<keyword evidence="2" id="KW-0805">Transcription regulation</keyword>
<dbReference type="InterPro" id="IPR039425">
    <property type="entry name" value="RNA_pol_sigma-70-like"/>
</dbReference>
<dbReference type="InterPro" id="IPR007627">
    <property type="entry name" value="RNA_pol_sigma70_r2"/>
</dbReference>
<reference evidence="7 8" key="1">
    <citation type="submission" date="2020-05" db="EMBL/GenBank/DDBJ databases">
        <title>Distinct polysaccharide utilization as determinants for interspecies competition between intestinal Prevotella spp.</title>
        <authorList>
            <person name="Galvez E.J.C."/>
            <person name="Iljazovic A."/>
            <person name="Strowig T."/>
        </authorList>
    </citation>
    <scope>NUCLEOTIDE SEQUENCE [LARGE SCALE GENOMIC DNA]</scope>
    <source>
        <strain evidence="7 8">PROD</strain>
    </source>
</reference>
<evidence type="ECO:0000256" key="1">
    <source>
        <dbReference type="ARBA" id="ARBA00010641"/>
    </source>
</evidence>
<feature type="domain" description="RNA polymerase sigma-70 region 2" evidence="5">
    <location>
        <begin position="19"/>
        <end position="80"/>
    </location>
</feature>
<feature type="domain" description="RNA polymerase sigma factor 70 region 4 type 2" evidence="6">
    <location>
        <begin position="118"/>
        <end position="165"/>
    </location>
</feature>
<evidence type="ECO:0000259" key="6">
    <source>
        <dbReference type="Pfam" id="PF08281"/>
    </source>
</evidence>
<dbReference type="NCBIfam" id="TIGR02937">
    <property type="entry name" value="sigma70-ECF"/>
    <property type="match status" value="1"/>
</dbReference>
<dbReference type="EMBL" id="JABKKE010000004">
    <property type="protein sequence ID" value="NPE13480.1"/>
    <property type="molecule type" value="Genomic_DNA"/>
</dbReference>
<dbReference type="PANTHER" id="PTHR43133:SF46">
    <property type="entry name" value="RNA POLYMERASE SIGMA-70 FACTOR ECF SUBFAMILY"/>
    <property type="match status" value="1"/>
</dbReference>
<dbReference type="PANTHER" id="PTHR43133">
    <property type="entry name" value="RNA POLYMERASE ECF-TYPE SIGMA FACTO"/>
    <property type="match status" value="1"/>
</dbReference>
<dbReference type="InterPro" id="IPR013325">
    <property type="entry name" value="RNA_pol_sigma_r2"/>
</dbReference>
<accession>A0ABX2AS71</accession>
<dbReference type="Gene3D" id="1.10.1740.10">
    <property type="match status" value="1"/>
</dbReference>
<evidence type="ECO:0000256" key="3">
    <source>
        <dbReference type="ARBA" id="ARBA00023082"/>
    </source>
</evidence>
<dbReference type="InterPro" id="IPR014284">
    <property type="entry name" value="RNA_pol_sigma-70_dom"/>
</dbReference>
<comment type="similarity">
    <text evidence="1">Belongs to the sigma-70 factor family. ECF subfamily.</text>
</comment>
<dbReference type="SUPFAM" id="SSF88946">
    <property type="entry name" value="Sigma2 domain of RNA polymerase sigma factors"/>
    <property type="match status" value="1"/>
</dbReference>
<dbReference type="InterPro" id="IPR013249">
    <property type="entry name" value="RNA_pol_sigma70_r4_t2"/>
</dbReference>
<dbReference type="SUPFAM" id="SSF88659">
    <property type="entry name" value="Sigma3 and sigma4 domains of RNA polymerase sigma factors"/>
    <property type="match status" value="1"/>
</dbReference>
<dbReference type="Gene3D" id="1.10.10.10">
    <property type="entry name" value="Winged helix-like DNA-binding domain superfamily/Winged helix DNA-binding domain"/>
    <property type="match status" value="1"/>
</dbReference>
<evidence type="ECO:0000259" key="5">
    <source>
        <dbReference type="Pfam" id="PF04542"/>
    </source>
</evidence>